<organism evidence="6 7">
    <name type="scientific">Tectimicrobiota bacterium</name>
    <dbReference type="NCBI Taxonomy" id="2528274"/>
    <lineage>
        <taxon>Bacteria</taxon>
        <taxon>Pseudomonadati</taxon>
        <taxon>Nitrospinota/Tectimicrobiota group</taxon>
        <taxon>Candidatus Tectimicrobiota</taxon>
    </lineage>
</organism>
<keyword evidence="3" id="KW-0949">S-adenosyl-L-methionine</keyword>
<dbReference type="CDD" id="cd02440">
    <property type="entry name" value="AdoMet_MTases"/>
    <property type="match status" value="1"/>
</dbReference>
<evidence type="ECO:0000313" key="7">
    <source>
        <dbReference type="Proteomes" id="UP000752292"/>
    </source>
</evidence>
<dbReference type="SUPFAM" id="SSF53335">
    <property type="entry name" value="S-adenosyl-L-methionine-dependent methyltransferases"/>
    <property type="match status" value="1"/>
</dbReference>
<dbReference type="EMBL" id="JACQRX010000034">
    <property type="protein sequence ID" value="MBI4250964.1"/>
    <property type="molecule type" value="Genomic_DNA"/>
</dbReference>
<dbReference type="Pfam" id="PF08241">
    <property type="entry name" value="Methyltransf_11"/>
    <property type="match status" value="1"/>
</dbReference>
<dbReference type="InterPro" id="IPR029063">
    <property type="entry name" value="SAM-dependent_MTases_sf"/>
</dbReference>
<proteinExistence type="predicted"/>
<keyword evidence="1 6" id="KW-0489">Methyltransferase</keyword>
<sequence>MTGGERLRREREFHERRSGERSGRLSGAELRFEDSLYLDHETWVRDTFALLGDLRGKRVLDYGAGEGLSSVVLARRGARVVSFDVASGNVRLAARRAAANGVPLHLAQMAGEALAFRDGAFDAVYGNAILHHVNLERAGAELRRVLRPGGVAVFSEPWGENPLLEFVRRRVPYRGKDRTPDERPLGLADVARLRAQLPLAEVRGYQLLSMIRRQVRWRPLISFLESADALLLGLFPGLWRWCRYAVIILRKEGA</sequence>
<evidence type="ECO:0000256" key="3">
    <source>
        <dbReference type="ARBA" id="ARBA00022691"/>
    </source>
</evidence>
<dbReference type="PANTHER" id="PTHR43464">
    <property type="entry name" value="METHYLTRANSFERASE"/>
    <property type="match status" value="1"/>
</dbReference>
<gene>
    <name evidence="6" type="ORF">HY618_00760</name>
</gene>
<dbReference type="PANTHER" id="PTHR43464:SF19">
    <property type="entry name" value="UBIQUINONE BIOSYNTHESIS O-METHYLTRANSFERASE, MITOCHONDRIAL"/>
    <property type="match status" value="1"/>
</dbReference>
<evidence type="ECO:0000256" key="2">
    <source>
        <dbReference type="ARBA" id="ARBA00022679"/>
    </source>
</evidence>
<feature type="domain" description="Methyltransferase type 11" evidence="5">
    <location>
        <begin position="60"/>
        <end position="154"/>
    </location>
</feature>
<dbReference type="AlphaFoldDB" id="A0A932ZRA1"/>
<reference evidence="6" key="1">
    <citation type="submission" date="2020-07" db="EMBL/GenBank/DDBJ databases">
        <title>Huge and variable diversity of episymbiotic CPR bacteria and DPANN archaea in groundwater ecosystems.</title>
        <authorList>
            <person name="He C.Y."/>
            <person name="Keren R."/>
            <person name="Whittaker M."/>
            <person name="Farag I.F."/>
            <person name="Doudna J."/>
            <person name="Cate J.H.D."/>
            <person name="Banfield J.F."/>
        </authorList>
    </citation>
    <scope>NUCLEOTIDE SEQUENCE</scope>
    <source>
        <strain evidence="6">NC_groundwater_1370_Ag_S-0.2um_69_93</strain>
    </source>
</reference>
<dbReference type="Proteomes" id="UP000752292">
    <property type="component" value="Unassembled WGS sequence"/>
</dbReference>
<evidence type="ECO:0000259" key="5">
    <source>
        <dbReference type="Pfam" id="PF08241"/>
    </source>
</evidence>
<dbReference type="Gene3D" id="3.40.50.150">
    <property type="entry name" value="Vaccinia Virus protein VP39"/>
    <property type="match status" value="1"/>
</dbReference>
<comment type="caution">
    <text evidence="6">The sequence shown here is derived from an EMBL/GenBank/DDBJ whole genome shotgun (WGS) entry which is preliminary data.</text>
</comment>
<accession>A0A932ZRA1</accession>
<name>A0A932ZRA1_UNCTE</name>
<dbReference type="InterPro" id="IPR013216">
    <property type="entry name" value="Methyltransf_11"/>
</dbReference>
<keyword evidence="2" id="KW-0808">Transferase</keyword>
<evidence type="ECO:0000256" key="4">
    <source>
        <dbReference type="SAM" id="MobiDB-lite"/>
    </source>
</evidence>
<evidence type="ECO:0000313" key="6">
    <source>
        <dbReference type="EMBL" id="MBI4250964.1"/>
    </source>
</evidence>
<feature type="region of interest" description="Disordered" evidence="4">
    <location>
        <begin position="1"/>
        <end position="20"/>
    </location>
</feature>
<protein>
    <submittedName>
        <fullName evidence="6">Class I SAM-dependent methyltransferase</fullName>
    </submittedName>
</protein>
<dbReference type="GO" id="GO:0008757">
    <property type="term" value="F:S-adenosylmethionine-dependent methyltransferase activity"/>
    <property type="evidence" value="ECO:0007669"/>
    <property type="project" value="InterPro"/>
</dbReference>
<evidence type="ECO:0000256" key="1">
    <source>
        <dbReference type="ARBA" id="ARBA00022603"/>
    </source>
</evidence>
<dbReference type="GO" id="GO:0032259">
    <property type="term" value="P:methylation"/>
    <property type="evidence" value="ECO:0007669"/>
    <property type="project" value="UniProtKB-KW"/>
</dbReference>